<protein>
    <submittedName>
        <fullName evidence="1">Uncharacterized protein</fullName>
    </submittedName>
</protein>
<dbReference type="Proteomes" id="UP000283805">
    <property type="component" value="Unassembled WGS sequence"/>
</dbReference>
<dbReference type="EMBL" id="RAPO01000004">
    <property type="protein sequence ID" value="RKD89071.1"/>
    <property type="molecule type" value="Genomic_DNA"/>
</dbReference>
<keyword evidence="2" id="KW-1185">Reference proteome</keyword>
<reference evidence="1 2" key="1">
    <citation type="submission" date="2018-09" db="EMBL/GenBank/DDBJ databases">
        <title>Genomic Encyclopedia of Archaeal and Bacterial Type Strains, Phase II (KMG-II): from individual species to whole genera.</title>
        <authorList>
            <person name="Goeker M."/>
        </authorList>
    </citation>
    <scope>NUCLEOTIDE SEQUENCE [LARGE SCALE GENOMIC DNA]</scope>
    <source>
        <strain evidence="1 2">DSM 13151</strain>
    </source>
</reference>
<proteinExistence type="predicted"/>
<evidence type="ECO:0000313" key="1">
    <source>
        <dbReference type="EMBL" id="RKD89071.1"/>
    </source>
</evidence>
<organism evidence="1 2">
    <name type="scientific">Halopiger aswanensis</name>
    <dbReference type="NCBI Taxonomy" id="148449"/>
    <lineage>
        <taxon>Archaea</taxon>
        <taxon>Methanobacteriati</taxon>
        <taxon>Methanobacteriota</taxon>
        <taxon>Stenosarchaea group</taxon>
        <taxon>Halobacteria</taxon>
        <taxon>Halobacteriales</taxon>
        <taxon>Natrialbaceae</taxon>
        <taxon>Halopiger</taxon>
    </lineage>
</organism>
<evidence type="ECO:0000313" key="2">
    <source>
        <dbReference type="Proteomes" id="UP000283805"/>
    </source>
</evidence>
<comment type="caution">
    <text evidence="1">The sequence shown here is derived from an EMBL/GenBank/DDBJ whole genome shotgun (WGS) entry which is preliminary data.</text>
</comment>
<name>A0A3R7KJ11_9EURY</name>
<sequence length="57" mass="6448">MRSSQAEDKNRAAEVVTGFLDRDLVSKEVRVDAVSKLENDDPFRALEIILESRNSVQ</sequence>
<dbReference type="AlphaFoldDB" id="A0A3R7KJ11"/>
<accession>A0A3R7KJ11</accession>
<gene>
    <name evidence="1" type="ORF">ATJ93_3893</name>
</gene>